<dbReference type="CDD" id="cd06127">
    <property type="entry name" value="DEDDh"/>
    <property type="match status" value="1"/>
</dbReference>
<dbReference type="InterPro" id="IPR036397">
    <property type="entry name" value="RNaseH_sf"/>
</dbReference>
<dbReference type="EMBL" id="LAZR01018124">
    <property type="protein sequence ID" value="KKL97616.1"/>
    <property type="molecule type" value="Genomic_DNA"/>
</dbReference>
<keyword evidence="3" id="KW-0269">Exonuclease</keyword>
<keyword evidence="2" id="KW-0378">Hydrolase</keyword>
<dbReference type="PANTHER" id="PTHR30231:SF4">
    <property type="entry name" value="PROTEIN NEN2"/>
    <property type="match status" value="1"/>
</dbReference>
<dbReference type="InterPro" id="IPR013520">
    <property type="entry name" value="Ribonucl_H"/>
</dbReference>
<name>A0A0F9H3P2_9ZZZZ</name>
<proteinExistence type="predicted"/>
<dbReference type="InterPro" id="IPR012337">
    <property type="entry name" value="RNaseH-like_sf"/>
</dbReference>
<dbReference type="GO" id="GO:0008408">
    <property type="term" value="F:3'-5' exonuclease activity"/>
    <property type="evidence" value="ECO:0007669"/>
    <property type="project" value="TreeGrafter"/>
</dbReference>
<evidence type="ECO:0000313" key="5">
    <source>
        <dbReference type="EMBL" id="KKL97616.1"/>
    </source>
</evidence>
<dbReference type="GO" id="GO:0003676">
    <property type="term" value="F:nucleic acid binding"/>
    <property type="evidence" value="ECO:0007669"/>
    <property type="project" value="InterPro"/>
</dbReference>
<dbReference type="SUPFAM" id="SSF53098">
    <property type="entry name" value="Ribonuclease H-like"/>
    <property type="match status" value="1"/>
</dbReference>
<sequence>MKTNKIEAIKTAREWLKLKPVFLDTETTGLDIQAEIVDIAIINHDGTELISTLVQPISPIPEQATSIHGIRNEDVILAPAYADIQLNIGSLLYDRLVVIYNKNFDLRLMEQSARANLEFPLTRCAMELYAQFYGDGTERHQSYRWQKQSNAARQLGIEMPANLHRAAADANLCRLIIEAMAATPLPDEVQNLDRFGQEICKCTLCGQKTPMIGTRLCDRCWELKSRIEADPDLARKILMEYNETRPPYKNGKEFQENEND</sequence>
<dbReference type="PANTHER" id="PTHR30231">
    <property type="entry name" value="DNA POLYMERASE III SUBUNIT EPSILON"/>
    <property type="match status" value="1"/>
</dbReference>
<comment type="caution">
    <text evidence="5">The sequence shown here is derived from an EMBL/GenBank/DDBJ whole genome shotgun (WGS) entry which is preliminary data.</text>
</comment>
<keyword evidence="1" id="KW-0540">Nuclease</keyword>
<evidence type="ECO:0000259" key="4">
    <source>
        <dbReference type="SMART" id="SM00479"/>
    </source>
</evidence>
<reference evidence="5" key="1">
    <citation type="journal article" date="2015" name="Nature">
        <title>Complex archaea that bridge the gap between prokaryotes and eukaryotes.</title>
        <authorList>
            <person name="Spang A."/>
            <person name="Saw J.H."/>
            <person name="Jorgensen S.L."/>
            <person name="Zaremba-Niedzwiedzka K."/>
            <person name="Martijn J."/>
            <person name="Lind A.E."/>
            <person name="van Eijk R."/>
            <person name="Schleper C."/>
            <person name="Guy L."/>
            <person name="Ettema T.J."/>
        </authorList>
    </citation>
    <scope>NUCLEOTIDE SEQUENCE</scope>
</reference>
<organism evidence="5">
    <name type="scientific">marine sediment metagenome</name>
    <dbReference type="NCBI Taxonomy" id="412755"/>
    <lineage>
        <taxon>unclassified sequences</taxon>
        <taxon>metagenomes</taxon>
        <taxon>ecological metagenomes</taxon>
    </lineage>
</organism>
<dbReference type="Pfam" id="PF00929">
    <property type="entry name" value="RNase_T"/>
    <property type="match status" value="1"/>
</dbReference>
<protein>
    <recommendedName>
        <fullName evidence="4">Exonuclease domain-containing protein</fullName>
    </recommendedName>
</protein>
<feature type="domain" description="Exonuclease" evidence="4">
    <location>
        <begin position="19"/>
        <end position="186"/>
    </location>
</feature>
<evidence type="ECO:0000256" key="3">
    <source>
        <dbReference type="ARBA" id="ARBA00022839"/>
    </source>
</evidence>
<accession>A0A0F9H3P2</accession>
<dbReference type="Gene3D" id="3.30.420.10">
    <property type="entry name" value="Ribonuclease H-like superfamily/Ribonuclease H"/>
    <property type="match status" value="1"/>
</dbReference>
<evidence type="ECO:0000256" key="2">
    <source>
        <dbReference type="ARBA" id="ARBA00022801"/>
    </source>
</evidence>
<dbReference type="AlphaFoldDB" id="A0A0F9H3P2"/>
<gene>
    <name evidence="5" type="ORF">LCGC14_1832680</name>
</gene>
<dbReference type="SMART" id="SM00479">
    <property type="entry name" value="EXOIII"/>
    <property type="match status" value="1"/>
</dbReference>
<evidence type="ECO:0000256" key="1">
    <source>
        <dbReference type="ARBA" id="ARBA00022722"/>
    </source>
</evidence>